<reference evidence="1 2" key="1">
    <citation type="submission" date="2018-06" db="EMBL/GenBank/DDBJ databases">
        <title>Comparative genomics reveals the genomic features of Rhizophagus irregularis, R. cerebriforme, R. diaphanum and Gigaspora rosea, and their symbiotic lifestyle signature.</title>
        <authorList>
            <person name="Morin E."/>
            <person name="San Clemente H."/>
            <person name="Chen E.C.H."/>
            <person name="De La Providencia I."/>
            <person name="Hainaut M."/>
            <person name="Kuo A."/>
            <person name="Kohler A."/>
            <person name="Murat C."/>
            <person name="Tang N."/>
            <person name="Roy S."/>
            <person name="Loubradou J."/>
            <person name="Henrissat B."/>
            <person name="Grigoriev I.V."/>
            <person name="Corradi N."/>
            <person name="Roux C."/>
            <person name="Martin F.M."/>
        </authorList>
    </citation>
    <scope>NUCLEOTIDE SEQUENCE [LARGE SCALE GENOMIC DNA]</scope>
    <source>
        <strain evidence="1 2">DAOM 194757</strain>
    </source>
</reference>
<comment type="caution">
    <text evidence="1">The sequence shown here is derived from an EMBL/GenBank/DDBJ whole genome shotgun (WGS) entry which is preliminary data.</text>
</comment>
<dbReference type="EMBL" id="QKWP01000056">
    <property type="protein sequence ID" value="RIB28788.1"/>
    <property type="molecule type" value="Genomic_DNA"/>
</dbReference>
<evidence type="ECO:0000313" key="1">
    <source>
        <dbReference type="EMBL" id="RIB28788.1"/>
    </source>
</evidence>
<keyword evidence="2" id="KW-1185">Reference proteome</keyword>
<name>A0A397W3I6_9GLOM</name>
<accession>A0A397W3I6</accession>
<dbReference type="OrthoDB" id="10044727at2759"/>
<dbReference type="AlphaFoldDB" id="A0A397W3I6"/>
<gene>
    <name evidence="1" type="ORF">C2G38_2311310</name>
</gene>
<protein>
    <submittedName>
        <fullName evidence="1">Uncharacterized protein</fullName>
    </submittedName>
</protein>
<sequence length="78" mass="9688">MMKEKKCVYYDKHKWPNVVLYRKGWLERMFKYKKNMKDFTGDMLEVIVEPELKYGKKESVQVKYDECYFYANDGQRRI</sequence>
<organism evidence="1 2">
    <name type="scientific">Gigaspora rosea</name>
    <dbReference type="NCBI Taxonomy" id="44941"/>
    <lineage>
        <taxon>Eukaryota</taxon>
        <taxon>Fungi</taxon>
        <taxon>Fungi incertae sedis</taxon>
        <taxon>Mucoromycota</taxon>
        <taxon>Glomeromycotina</taxon>
        <taxon>Glomeromycetes</taxon>
        <taxon>Diversisporales</taxon>
        <taxon>Gigasporaceae</taxon>
        <taxon>Gigaspora</taxon>
    </lineage>
</organism>
<dbReference type="STRING" id="44941.A0A397W3I6"/>
<evidence type="ECO:0000313" key="2">
    <source>
        <dbReference type="Proteomes" id="UP000266673"/>
    </source>
</evidence>
<proteinExistence type="predicted"/>
<dbReference type="Proteomes" id="UP000266673">
    <property type="component" value="Unassembled WGS sequence"/>
</dbReference>